<evidence type="ECO:0000313" key="1">
    <source>
        <dbReference type="EMBL" id="KAK5647847.1"/>
    </source>
</evidence>
<dbReference type="EMBL" id="JAVRBK010000002">
    <property type="protein sequence ID" value="KAK5647847.1"/>
    <property type="molecule type" value="Genomic_DNA"/>
</dbReference>
<keyword evidence="2" id="KW-1185">Reference proteome</keyword>
<accession>A0AAN7VH29</accession>
<dbReference type="AlphaFoldDB" id="A0AAN7VH29"/>
<protein>
    <submittedName>
        <fullName evidence="1">Uncharacterized protein</fullName>
    </submittedName>
</protein>
<evidence type="ECO:0000313" key="2">
    <source>
        <dbReference type="Proteomes" id="UP001329430"/>
    </source>
</evidence>
<comment type="caution">
    <text evidence="1">The sequence shown here is derived from an EMBL/GenBank/DDBJ whole genome shotgun (WGS) entry which is preliminary data.</text>
</comment>
<sequence>MSHKIIVTRLDKDELEYELRVRGIGTGTVDEMRRSLSAAIQLEKSGESIRYPVYPFSFQQDSDAISTKLDTVTRFMSQLSAAPTSNEEQKLRTKLSQLLNRIDFMNATTEDESHVRSQLLANTLGLLNQLQPREKPAEEEIPPNITIVEQQHVTLEPVLESTRVEDNANALTDIRVFDPYCRTNGT</sequence>
<dbReference type="Proteomes" id="UP001329430">
    <property type="component" value="Chromosome 2"/>
</dbReference>
<proteinExistence type="predicted"/>
<reference evidence="1 2" key="1">
    <citation type="journal article" date="2024" name="Insects">
        <title>An Improved Chromosome-Level Genome Assembly of the Firefly Pyrocoelia pectoralis.</title>
        <authorList>
            <person name="Fu X."/>
            <person name="Meyer-Rochow V.B."/>
            <person name="Ballantyne L."/>
            <person name="Zhu X."/>
        </authorList>
    </citation>
    <scope>NUCLEOTIDE SEQUENCE [LARGE SCALE GENOMIC DNA]</scope>
    <source>
        <strain evidence="1">XCY_ONT2</strain>
    </source>
</reference>
<organism evidence="1 2">
    <name type="scientific">Pyrocoelia pectoralis</name>
    <dbReference type="NCBI Taxonomy" id="417401"/>
    <lineage>
        <taxon>Eukaryota</taxon>
        <taxon>Metazoa</taxon>
        <taxon>Ecdysozoa</taxon>
        <taxon>Arthropoda</taxon>
        <taxon>Hexapoda</taxon>
        <taxon>Insecta</taxon>
        <taxon>Pterygota</taxon>
        <taxon>Neoptera</taxon>
        <taxon>Endopterygota</taxon>
        <taxon>Coleoptera</taxon>
        <taxon>Polyphaga</taxon>
        <taxon>Elateriformia</taxon>
        <taxon>Elateroidea</taxon>
        <taxon>Lampyridae</taxon>
        <taxon>Lampyrinae</taxon>
        <taxon>Pyrocoelia</taxon>
    </lineage>
</organism>
<name>A0AAN7VH29_9COLE</name>
<gene>
    <name evidence="1" type="ORF">RI129_002739</name>
</gene>